<dbReference type="InterPro" id="IPR002347">
    <property type="entry name" value="SDR_fam"/>
</dbReference>
<dbReference type="EMBL" id="CP053921">
    <property type="protein sequence ID" value="QKG70683.1"/>
    <property type="molecule type" value="Genomic_DNA"/>
</dbReference>
<dbReference type="PANTHER" id="PTHR24320:SF283">
    <property type="entry name" value="RETINOL DEHYDROGENASE 11"/>
    <property type="match status" value="1"/>
</dbReference>
<dbReference type="SUPFAM" id="SSF51735">
    <property type="entry name" value="NAD(P)-binding Rossmann-fold domains"/>
    <property type="match status" value="1"/>
</dbReference>
<protein>
    <recommendedName>
        <fullName evidence="3">Probable oxidoreductase</fullName>
    </recommendedName>
</protein>
<dbReference type="FunFam" id="3.40.50.720:FF:000594">
    <property type="entry name" value="Short-chain oxidoreductase"/>
    <property type="match status" value="1"/>
</dbReference>
<organism evidence="4 5">
    <name type="scientific">Erythrobacter mangrovi</name>
    <dbReference type="NCBI Taxonomy" id="2739433"/>
    <lineage>
        <taxon>Bacteria</taxon>
        <taxon>Pseudomonadati</taxon>
        <taxon>Pseudomonadota</taxon>
        <taxon>Alphaproteobacteria</taxon>
        <taxon>Sphingomonadales</taxon>
        <taxon>Erythrobacteraceae</taxon>
        <taxon>Erythrobacter/Porphyrobacter group</taxon>
        <taxon>Erythrobacter</taxon>
    </lineage>
</organism>
<dbReference type="KEGG" id="emv:HQR01_04475"/>
<comment type="similarity">
    <text evidence="1">Belongs to the short-chain dehydrogenases/reductases (SDR) family.</text>
</comment>
<evidence type="ECO:0000313" key="4">
    <source>
        <dbReference type="EMBL" id="QKG70683.1"/>
    </source>
</evidence>
<evidence type="ECO:0000256" key="1">
    <source>
        <dbReference type="ARBA" id="ARBA00006484"/>
    </source>
</evidence>
<gene>
    <name evidence="4" type="ORF">HQR01_04475</name>
</gene>
<dbReference type="AlphaFoldDB" id="A0A7D4B6X3"/>
<keyword evidence="5" id="KW-1185">Reference proteome</keyword>
<reference evidence="4 5" key="1">
    <citation type="submission" date="2020-05" db="EMBL/GenBank/DDBJ databases">
        <title>Erythrobacter mangrovi sp. nov., isolated from rhizosphere soil of mangrove plant (Kandelia candel).</title>
        <authorList>
            <person name="Ye Y.H."/>
        </authorList>
    </citation>
    <scope>NUCLEOTIDE SEQUENCE [LARGE SCALE GENOMIC DNA]</scope>
    <source>
        <strain evidence="4 5">EB310</strain>
    </source>
</reference>
<dbReference type="PRINTS" id="PR00081">
    <property type="entry name" value="GDHRDH"/>
</dbReference>
<dbReference type="PANTHER" id="PTHR24320">
    <property type="entry name" value="RETINOL DEHYDROGENASE"/>
    <property type="match status" value="1"/>
</dbReference>
<dbReference type="Gene3D" id="3.40.50.720">
    <property type="entry name" value="NAD(P)-binding Rossmann-like Domain"/>
    <property type="match status" value="1"/>
</dbReference>
<accession>A0A7D4B6X3</accession>
<evidence type="ECO:0000256" key="2">
    <source>
        <dbReference type="ARBA" id="ARBA00023002"/>
    </source>
</evidence>
<keyword evidence="2" id="KW-0560">Oxidoreductase</keyword>
<proteinExistence type="inferred from homology"/>
<dbReference type="NCBIfam" id="NF004845">
    <property type="entry name" value="PRK06196.1"/>
    <property type="match status" value="1"/>
</dbReference>
<dbReference type="Proteomes" id="UP000504693">
    <property type="component" value="Chromosome"/>
</dbReference>
<name>A0A7D4B6X3_9SPHN</name>
<dbReference type="Pfam" id="PF00106">
    <property type="entry name" value="adh_short"/>
    <property type="match status" value="1"/>
</dbReference>
<dbReference type="RefSeq" id="WP_173212923.1">
    <property type="nucleotide sequence ID" value="NZ_CP053921.1"/>
</dbReference>
<dbReference type="InterPro" id="IPR036291">
    <property type="entry name" value="NAD(P)-bd_dom_sf"/>
</dbReference>
<evidence type="ECO:0000256" key="3">
    <source>
        <dbReference type="ARBA" id="ARBA00071493"/>
    </source>
</evidence>
<sequence length="322" mass="34229">MPSQQAPIDSPFGYRSTAREVASAADIAGKTIVVTGGYSGIGTETVRALAGAGARVIVGARRVGQAHEVLDGFEGDITILPLDLSDPASIDAFAEAVAGTADHIDILINNAAIMASPLTRDTRGYEMQFATNHLGHFQLTARLWPLVLAAAPGARVVALSSIGHRLHGLDLGDLNFERRDYDKWLAYGQAKSANALFALQLDRLGEPKGVRAFAVHPGGIATPLQRHLTMEEQRAMGWYDEEGNVNEHFKSTEEGASTTVWAATSPLLEGLGGVYCENCNIGALADENTPRGAGVFPHIRDEGLAEALWRESEAMTGVSFPG</sequence>
<evidence type="ECO:0000313" key="5">
    <source>
        <dbReference type="Proteomes" id="UP000504693"/>
    </source>
</evidence>
<dbReference type="GO" id="GO:0016491">
    <property type="term" value="F:oxidoreductase activity"/>
    <property type="evidence" value="ECO:0007669"/>
    <property type="project" value="UniProtKB-KW"/>
</dbReference>